<evidence type="ECO:0000256" key="5">
    <source>
        <dbReference type="SAM" id="Phobius"/>
    </source>
</evidence>
<dbReference type="OrthoDB" id="1951079at2"/>
<name>A0A1D7XKS5_9CLOT</name>
<keyword evidence="3 5" id="KW-1133">Transmembrane helix</keyword>
<dbReference type="KEGG" id="ctae:BGI42_09545"/>
<accession>A0A1D7XKS5</accession>
<proteinExistence type="predicted"/>
<dbReference type="AlphaFoldDB" id="A0A1D7XKS5"/>
<keyword evidence="8" id="KW-1185">Reference proteome</keyword>
<dbReference type="Pfam" id="PF04932">
    <property type="entry name" value="Wzy_C"/>
    <property type="match status" value="1"/>
</dbReference>
<dbReference type="STRING" id="394958.BGI42_09545"/>
<organism evidence="7 8">
    <name type="scientific">Clostridium taeniosporum</name>
    <dbReference type="NCBI Taxonomy" id="394958"/>
    <lineage>
        <taxon>Bacteria</taxon>
        <taxon>Bacillati</taxon>
        <taxon>Bacillota</taxon>
        <taxon>Clostridia</taxon>
        <taxon>Eubacteriales</taxon>
        <taxon>Clostridiaceae</taxon>
        <taxon>Clostridium</taxon>
    </lineage>
</organism>
<comment type="subcellular location">
    <subcellularLocation>
        <location evidence="1">Membrane</location>
        <topology evidence="1">Multi-pass membrane protein</topology>
    </subcellularLocation>
</comment>
<dbReference type="InterPro" id="IPR007016">
    <property type="entry name" value="O-antigen_ligase-rel_domated"/>
</dbReference>
<feature type="transmembrane region" description="Helical" evidence="5">
    <location>
        <begin position="48"/>
        <end position="65"/>
    </location>
</feature>
<feature type="transmembrane region" description="Helical" evidence="5">
    <location>
        <begin position="225"/>
        <end position="242"/>
    </location>
</feature>
<dbReference type="InterPro" id="IPR051533">
    <property type="entry name" value="WaaL-like"/>
</dbReference>
<feature type="transmembrane region" description="Helical" evidence="5">
    <location>
        <begin position="365"/>
        <end position="383"/>
    </location>
</feature>
<evidence type="ECO:0000313" key="8">
    <source>
        <dbReference type="Proteomes" id="UP000094652"/>
    </source>
</evidence>
<dbReference type="GO" id="GO:0016020">
    <property type="term" value="C:membrane"/>
    <property type="evidence" value="ECO:0007669"/>
    <property type="project" value="UniProtKB-SubCell"/>
</dbReference>
<feature type="transmembrane region" description="Helical" evidence="5">
    <location>
        <begin position="171"/>
        <end position="196"/>
    </location>
</feature>
<dbReference type="RefSeq" id="WP_069680095.1">
    <property type="nucleotide sequence ID" value="NZ_CP017253.2"/>
</dbReference>
<gene>
    <name evidence="7" type="ORF">BGI42_09545</name>
</gene>
<dbReference type="PANTHER" id="PTHR37422">
    <property type="entry name" value="TEICHURONIC ACID BIOSYNTHESIS PROTEIN TUAE"/>
    <property type="match status" value="1"/>
</dbReference>
<dbReference type="PANTHER" id="PTHR37422:SF13">
    <property type="entry name" value="LIPOPOLYSACCHARIDE BIOSYNTHESIS PROTEIN PA4999-RELATED"/>
    <property type="match status" value="1"/>
</dbReference>
<reference evidence="8" key="1">
    <citation type="submission" date="2016-09" db="EMBL/GenBank/DDBJ databases">
        <title>Genomics of Clostridium taeniosporum, an organism which forms endospores with ribbon-like appendages.</title>
        <authorList>
            <person name="Walker J.R."/>
        </authorList>
    </citation>
    <scope>NUCLEOTIDE SEQUENCE [LARGE SCALE GENOMIC DNA]</scope>
    <source>
        <strain evidence="8">1/k</strain>
    </source>
</reference>
<feature type="transmembrane region" description="Helical" evidence="5">
    <location>
        <begin position="203"/>
        <end position="219"/>
    </location>
</feature>
<protein>
    <submittedName>
        <fullName evidence="7">Polymerase</fullName>
    </submittedName>
</protein>
<sequence>MKNILSKMYSFIDNRLYFRLLYIVVSLGFATIFLYIPTIQGVPVVKKLNNIVLAWGLLLILIMIFKDYKTRKIYKFDIPLIVFVIFTLILNIFFYRNMENIKAWIVNLMIFTSIYTIDVFKSKRQNIKEVSIISYFYIILMLPLSIVSLYVDYKKITIKEVDMVFGTGRSFGIFVNQNALSIAAGLAVILSIYLILKSNNFKIKILLFLNLIIQGVTMVKANGRSSYLLIIAMIYLFIFVYLRNKYLRIALLIVPVLCSSVLLTFNEDRLHGFTSGRNILWKSASIVIKDNLMLGVGKSNLIESVRNARTVVYLPGIEYGGLHNIYLQIATVNGILSLILMLTFLISIMVFIIRKLDKLKRKEKFHMTVISSMLLGILAVNMFESNLVYIISFISIMFWIYLGYIISILDNKNISNNN</sequence>
<keyword evidence="4 5" id="KW-0472">Membrane</keyword>
<feature type="transmembrane region" description="Helical" evidence="5">
    <location>
        <begin position="132"/>
        <end position="151"/>
    </location>
</feature>
<evidence type="ECO:0000256" key="1">
    <source>
        <dbReference type="ARBA" id="ARBA00004141"/>
    </source>
</evidence>
<evidence type="ECO:0000259" key="6">
    <source>
        <dbReference type="Pfam" id="PF04932"/>
    </source>
</evidence>
<feature type="transmembrane region" description="Helical" evidence="5">
    <location>
        <begin position="389"/>
        <end position="409"/>
    </location>
</feature>
<evidence type="ECO:0000256" key="4">
    <source>
        <dbReference type="ARBA" id="ARBA00023136"/>
    </source>
</evidence>
<dbReference type="EMBL" id="CP017253">
    <property type="protein sequence ID" value="AOR23955.1"/>
    <property type="molecule type" value="Genomic_DNA"/>
</dbReference>
<feature type="transmembrane region" description="Helical" evidence="5">
    <location>
        <begin position="16"/>
        <end position="36"/>
    </location>
</feature>
<feature type="transmembrane region" description="Helical" evidence="5">
    <location>
        <begin position="249"/>
        <end position="265"/>
    </location>
</feature>
<feature type="domain" description="O-antigen ligase-related" evidence="6">
    <location>
        <begin position="211"/>
        <end position="341"/>
    </location>
</feature>
<keyword evidence="2 5" id="KW-0812">Transmembrane</keyword>
<feature type="transmembrane region" description="Helical" evidence="5">
    <location>
        <begin position="325"/>
        <end position="353"/>
    </location>
</feature>
<dbReference type="Proteomes" id="UP000094652">
    <property type="component" value="Chromosome"/>
</dbReference>
<evidence type="ECO:0000256" key="3">
    <source>
        <dbReference type="ARBA" id="ARBA00022989"/>
    </source>
</evidence>
<feature type="transmembrane region" description="Helical" evidence="5">
    <location>
        <begin position="101"/>
        <end position="120"/>
    </location>
</feature>
<evidence type="ECO:0000256" key="2">
    <source>
        <dbReference type="ARBA" id="ARBA00022692"/>
    </source>
</evidence>
<evidence type="ECO:0000313" key="7">
    <source>
        <dbReference type="EMBL" id="AOR23955.1"/>
    </source>
</evidence>
<feature type="transmembrane region" description="Helical" evidence="5">
    <location>
        <begin position="77"/>
        <end position="95"/>
    </location>
</feature>